<keyword evidence="4" id="KW-0805">Transcription regulation</keyword>
<evidence type="ECO:0008006" key="10">
    <source>
        <dbReference type="Google" id="ProtNLM"/>
    </source>
</evidence>
<feature type="binding site" evidence="7">
    <location>
        <position position="124"/>
    </location>
    <ligand>
        <name>Zn(2+)</name>
        <dbReference type="ChEBI" id="CHEBI:29105"/>
    </ligand>
</feature>
<organism evidence="8 9">
    <name type="scientific">Pseudomonas citronellolis</name>
    <dbReference type="NCBI Taxonomy" id="53408"/>
    <lineage>
        <taxon>Bacteria</taxon>
        <taxon>Pseudomonadati</taxon>
        <taxon>Pseudomonadota</taxon>
        <taxon>Gammaproteobacteria</taxon>
        <taxon>Pseudomonadales</taxon>
        <taxon>Pseudomonadaceae</taxon>
        <taxon>Pseudomonas</taxon>
    </lineage>
</organism>
<feature type="binding site" evidence="7">
    <location>
        <position position="82"/>
    </location>
    <ligand>
        <name>Zn(2+)</name>
        <dbReference type="ChEBI" id="CHEBI:29105"/>
    </ligand>
</feature>
<dbReference type="GO" id="GO:0003700">
    <property type="term" value="F:DNA-binding transcription factor activity"/>
    <property type="evidence" value="ECO:0007669"/>
    <property type="project" value="InterPro"/>
</dbReference>
<dbReference type="EMBL" id="CP015878">
    <property type="protein sequence ID" value="ANI15707.1"/>
    <property type="molecule type" value="Genomic_DNA"/>
</dbReference>
<keyword evidence="2" id="KW-0678">Repressor</keyword>
<gene>
    <name evidence="8" type="ORF">A9C11_17750</name>
</gene>
<evidence type="ECO:0000256" key="7">
    <source>
        <dbReference type="PIRSR" id="PIRSR602481-1"/>
    </source>
</evidence>
<evidence type="ECO:0000256" key="1">
    <source>
        <dbReference type="ARBA" id="ARBA00007957"/>
    </source>
</evidence>
<feature type="binding site" evidence="7">
    <location>
        <position position="85"/>
    </location>
    <ligand>
        <name>Zn(2+)</name>
        <dbReference type="ChEBI" id="CHEBI:29105"/>
    </ligand>
</feature>
<reference evidence="8 9" key="1">
    <citation type="submission" date="2016-05" db="EMBL/GenBank/DDBJ databases">
        <title>Genome Sequence of Pseudomonas citronellolis Strain SJTE-3, an Estrogens and Persistent Organic Pollutants degradation strain.</title>
        <authorList>
            <person name="Liang R."/>
        </authorList>
    </citation>
    <scope>NUCLEOTIDE SEQUENCE [LARGE SCALE GENOMIC DNA]</scope>
    <source>
        <strain evidence="8 9">SJTE-3</strain>
    </source>
</reference>
<keyword evidence="7" id="KW-0479">Metal-binding</keyword>
<dbReference type="GO" id="GO:0003677">
    <property type="term" value="F:DNA binding"/>
    <property type="evidence" value="ECO:0007669"/>
    <property type="project" value="UniProtKB-KW"/>
</dbReference>
<comment type="cofactor">
    <cofactor evidence="7">
        <name>Zn(2+)</name>
        <dbReference type="ChEBI" id="CHEBI:29105"/>
    </cofactor>
    <text evidence="7">Binds 1 zinc ion per subunit.</text>
</comment>
<dbReference type="Pfam" id="PF01475">
    <property type="entry name" value="FUR"/>
    <property type="match status" value="1"/>
</dbReference>
<dbReference type="Gene3D" id="3.30.1490.190">
    <property type="match status" value="1"/>
</dbReference>
<evidence type="ECO:0000313" key="9">
    <source>
        <dbReference type="Proteomes" id="UP000077748"/>
    </source>
</evidence>
<dbReference type="RefSeq" id="WP_064583420.1">
    <property type="nucleotide sequence ID" value="NZ_CP015878.1"/>
</dbReference>
<evidence type="ECO:0000256" key="4">
    <source>
        <dbReference type="ARBA" id="ARBA00023015"/>
    </source>
</evidence>
<dbReference type="InterPro" id="IPR036390">
    <property type="entry name" value="WH_DNA-bd_sf"/>
</dbReference>
<keyword evidence="6" id="KW-0804">Transcription</keyword>
<dbReference type="InterPro" id="IPR002481">
    <property type="entry name" value="FUR"/>
</dbReference>
<name>A0A1A9KDN6_9PSED</name>
<evidence type="ECO:0000256" key="3">
    <source>
        <dbReference type="ARBA" id="ARBA00022833"/>
    </source>
</evidence>
<evidence type="ECO:0000313" key="8">
    <source>
        <dbReference type="EMBL" id="ANI15707.1"/>
    </source>
</evidence>
<feature type="binding site" evidence="7">
    <location>
        <position position="121"/>
    </location>
    <ligand>
        <name>Zn(2+)</name>
        <dbReference type="ChEBI" id="CHEBI:29105"/>
    </ligand>
</feature>
<keyword evidence="3 7" id="KW-0862">Zinc</keyword>
<dbReference type="Gene3D" id="1.10.10.10">
    <property type="entry name" value="Winged helix-like DNA-binding domain superfamily/Winged helix DNA-binding domain"/>
    <property type="match status" value="1"/>
</dbReference>
<protein>
    <recommendedName>
        <fullName evidence="10">Ferric uptake regulation protein</fullName>
    </recommendedName>
</protein>
<dbReference type="GO" id="GO:0046872">
    <property type="term" value="F:metal ion binding"/>
    <property type="evidence" value="ECO:0007669"/>
    <property type="project" value="UniProtKB-KW"/>
</dbReference>
<dbReference type="InterPro" id="IPR036388">
    <property type="entry name" value="WH-like_DNA-bd_sf"/>
</dbReference>
<evidence type="ECO:0000256" key="6">
    <source>
        <dbReference type="ARBA" id="ARBA00023163"/>
    </source>
</evidence>
<accession>A0A1A9KDN6</accession>
<dbReference type="SUPFAM" id="SSF46785">
    <property type="entry name" value="Winged helix' DNA-binding domain"/>
    <property type="match status" value="1"/>
</dbReference>
<dbReference type="AlphaFoldDB" id="A0A1A9KDN6"/>
<evidence type="ECO:0000256" key="5">
    <source>
        <dbReference type="ARBA" id="ARBA00023125"/>
    </source>
</evidence>
<sequence length="133" mass="14280">MRLTQKQRHVLEMLQRAGGPIGAYALLAQLRGMGFNAPTQVYRALDKLAEHGLVHHLKSLNAYVSSSTSEHSTPGLCAFAICDTCGHIDELNVGDISGNLERWITKHAFSLGSTLEIRGTCDACASGASTGRK</sequence>
<proteinExistence type="inferred from homology"/>
<evidence type="ECO:0000256" key="2">
    <source>
        <dbReference type="ARBA" id="ARBA00022491"/>
    </source>
</evidence>
<dbReference type="InterPro" id="IPR043135">
    <property type="entry name" value="Fur_C"/>
</dbReference>
<comment type="similarity">
    <text evidence="1">Belongs to the Fur family.</text>
</comment>
<dbReference type="Proteomes" id="UP000077748">
    <property type="component" value="Chromosome"/>
</dbReference>
<keyword evidence="5" id="KW-0238">DNA-binding</keyword>